<gene>
    <name evidence="5" type="ORF">ATANTOWER_021029</name>
</gene>
<dbReference type="Gene3D" id="3.10.100.10">
    <property type="entry name" value="Mannose-Binding Protein A, subunit A"/>
    <property type="match status" value="1"/>
</dbReference>
<feature type="domain" description="C-type lectin" evidence="4">
    <location>
        <begin position="114"/>
        <end position="228"/>
    </location>
</feature>
<dbReference type="InterPro" id="IPR033989">
    <property type="entry name" value="CD209-like_CTLD"/>
</dbReference>
<proteinExistence type="predicted"/>
<dbReference type="InterPro" id="IPR016186">
    <property type="entry name" value="C-type_lectin-like/link_sf"/>
</dbReference>
<reference evidence="5 6" key="1">
    <citation type="submission" date="2021-07" db="EMBL/GenBank/DDBJ databases">
        <authorList>
            <person name="Palmer J.M."/>
        </authorList>
    </citation>
    <scope>NUCLEOTIDE SEQUENCE [LARGE SCALE GENOMIC DNA]</scope>
    <source>
        <strain evidence="5 6">AT_MEX2019</strain>
        <tissue evidence="5">Muscle</tissue>
    </source>
</reference>
<dbReference type="InterPro" id="IPR018378">
    <property type="entry name" value="C-type_lectin_CS"/>
</dbReference>
<accession>A0ABU7A895</accession>
<keyword evidence="1" id="KW-0430">Lectin</keyword>
<dbReference type="InterPro" id="IPR001304">
    <property type="entry name" value="C-type_lectin-like"/>
</dbReference>
<dbReference type="InterPro" id="IPR016187">
    <property type="entry name" value="CTDL_fold"/>
</dbReference>
<dbReference type="Proteomes" id="UP001345963">
    <property type="component" value="Unassembled WGS sequence"/>
</dbReference>
<evidence type="ECO:0000313" key="5">
    <source>
        <dbReference type="EMBL" id="MED6234038.1"/>
    </source>
</evidence>
<dbReference type="InterPro" id="IPR050111">
    <property type="entry name" value="C-type_lectin/snaclec_domain"/>
</dbReference>
<dbReference type="EMBL" id="JAHUTI010004491">
    <property type="protein sequence ID" value="MED6234038.1"/>
    <property type="molecule type" value="Genomic_DNA"/>
</dbReference>
<name>A0ABU7A895_9TELE</name>
<sequence>MVMRLLLSFSQGGKPLHSACRDSISTGDSSGTVCFCRPQRENRSHDIEDSGRNFSVQPSEEPDQNLTAQPTDDMSKDLAARIPQLFCVYGAKLGHLDVDLKGLSGSFKEKLATFCPSVYYISSTMKTWKESRRDCLERGADLVIINSKEEQELLRLFQNRIWIGLTDADIEGEWKWVDGTQLITSYWGFGEPNSFEGKDEDCGEIQFFKQENNWNDAPCNLKNYWICEEKLQ</sequence>
<evidence type="ECO:0000313" key="6">
    <source>
        <dbReference type="Proteomes" id="UP001345963"/>
    </source>
</evidence>
<feature type="compositionally biased region" description="Polar residues" evidence="3">
    <location>
        <begin position="52"/>
        <end position="71"/>
    </location>
</feature>
<dbReference type="CDD" id="cd03590">
    <property type="entry name" value="CLECT_DC-SIGN_like"/>
    <property type="match status" value="1"/>
</dbReference>
<comment type="caution">
    <text evidence="5">The sequence shown here is derived from an EMBL/GenBank/DDBJ whole genome shotgun (WGS) entry which is preliminary data.</text>
</comment>
<feature type="region of interest" description="Disordered" evidence="3">
    <location>
        <begin position="43"/>
        <end position="71"/>
    </location>
</feature>
<dbReference type="SMART" id="SM00034">
    <property type="entry name" value="CLECT"/>
    <property type="match status" value="1"/>
</dbReference>
<dbReference type="SUPFAM" id="SSF56436">
    <property type="entry name" value="C-type lectin-like"/>
    <property type="match status" value="1"/>
</dbReference>
<dbReference type="Pfam" id="PF00059">
    <property type="entry name" value="Lectin_C"/>
    <property type="match status" value="1"/>
</dbReference>
<dbReference type="PROSITE" id="PS00615">
    <property type="entry name" value="C_TYPE_LECTIN_1"/>
    <property type="match status" value="1"/>
</dbReference>
<evidence type="ECO:0000256" key="2">
    <source>
        <dbReference type="ARBA" id="ARBA00023157"/>
    </source>
</evidence>
<keyword evidence="6" id="KW-1185">Reference proteome</keyword>
<dbReference type="PANTHER" id="PTHR22803">
    <property type="entry name" value="MANNOSE, PHOSPHOLIPASE, LECTIN RECEPTOR RELATED"/>
    <property type="match status" value="1"/>
</dbReference>
<protein>
    <recommendedName>
        <fullName evidence="4">C-type lectin domain-containing protein</fullName>
    </recommendedName>
</protein>
<evidence type="ECO:0000259" key="4">
    <source>
        <dbReference type="PROSITE" id="PS50041"/>
    </source>
</evidence>
<evidence type="ECO:0000256" key="1">
    <source>
        <dbReference type="ARBA" id="ARBA00022734"/>
    </source>
</evidence>
<keyword evidence="2" id="KW-1015">Disulfide bond</keyword>
<dbReference type="PROSITE" id="PS50041">
    <property type="entry name" value="C_TYPE_LECTIN_2"/>
    <property type="match status" value="1"/>
</dbReference>
<organism evidence="5 6">
    <name type="scientific">Ataeniobius toweri</name>
    <dbReference type="NCBI Taxonomy" id="208326"/>
    <lineage>
        <taxon>Eukaryota</taxon>
        <taxon>Metazoa</taxon>
        <taxon>Chordata</taxon>
        <taxon>Craniata</taxon>
        <taxon>Vertebrata</taxon>
        <taxon>Euteleostomi</taxon>
        <taxon>Actinopterygii</taxon>
        <taxon>Neopterygii</taxon>
        <taxon>Teleostei</taxon>
        <taxon>Neoteleostei</taxon>
        <taxon>Acanthomorphata</taxon>
        <taxon>Ovalentaria</taxon>
        <taxon>Atherinomorphae</taxon>
        <taxon>Cyprinodontiformes</taxon>
        <taxon>Goodeidae</taxon>
        <taxon>Ataeniobius</taxon>
    </lineage>
</organism>
<evidence type="ECO:0000256" key="3">
    <source>
        <dbReference type="SAM" id="MobiDB-lite"/>
    </source>
</evidence>